<dbReference type="PANTHER" id="PTHR43355">
    <property type="entry name" value="FLAVIN REDUCTASE (NADPH)"/>
    <property type="match status" value="1"/>
</dbReference>
<dbReference type="Pfam" id="PF13460">
    <property type="entry name" value="NAD_binding_10"/>
    <property type="match status" value="1"/>
</dbReference>
<dbReference type="InterPro" id="IPR036291">
    <property type="entry name" value="NAD(P)-bd_dom_sf"/>
</dbReference>
<dbReference type="Gene3D" id="3.40.50.720">
    <property type="entry name" value="NAD(P)-binding Rossmann-like Domain"/>
    <property type="match status" value="1"/>
</dbReference>
<dbReference type="AlphaFoldDB" id="A0A1J7BHD4"/>
<dbReference type="EMBL" id="MLCF01000030">
    <property type="protein sequence ID" value="OIV38103.1"/>
    <property type="molecule type" value="Genomic_DNA"/>
</dbReference>
<evidence type="ECO:0000259" key="1">
    <source>
        <dbReference type="Pfam" id="PF13460"/>
    </source>
</evidence>
<sequence length="217" mass="22269">MRITVIGAAGTTGRRIVDEALARGHRVTAAVRSPERATGLPAGVAVRTADAAEAAQVAALAAGQDALVSATRPAPGREHEHPATARALLRGAAAAGVRVLIVGGAGSLTAPDGGLAVDDPRYVDPAWRAIALASNAQYDAVREEAAADPEADWTYLSPPAMLGPGTRTGRYRLGRDALLTAPDGASAITTEDLAAALLDELEQRRFPRTRFTVAAAP</sequence>
<organism evidence="2 3">
    <name type="scientific">Mangrovactinospora gilvigrisea</name>
    <dbReference type="NCBI Taxonomy" id="1428644"/>
    <lineage>
        <taxon>Bacteria</taxon>
        <taxon>Bacillati</taxon>
        <taxon>Actinomycetota</taxon>
        <taxon>Actinomycetes</taxon>
        <taxon>Kitasatosporales</taxon>
        <taxon>Streptomycetaceae</taxon>
        <taxon>Mangrovactinospora</taxon>
    </lineage>
</organism>
<dbReference type="OrthoDB" id="3191258at2"/>
<reference evidence="2 3" key="1">
    <citation type="submission" date="2016-10" db="EMBL/GenBank/DDBJ databases">
        <title>Genome sequence of Streptomyces gilvigriseus MUSC 26.</title>
        <authorList>
            <person name="Lee L.-H."/>
            <person name="Ser H.-L."/>
        </authorList>
    </citation>
    <scope>NUCLEOTIDE SEQUENCE [LARGE SCALE GENOMIC DNA]</scope>
    <source>
        <strain evidence="2 3">MUSC 26</strain>
    </source>
</reference>
<dbReference type="GO" id="GO:0016646">
    <property type="term" value="F:oxidoreductase activity, acting on the CH-NH group of donors, NAD or NADP as acceptor"/>
    <property type="evidence" value="ECO:0007669"/>
    <property type="project" value="TreeGrafter"/>
</dbReference>
<evidence type="ECO:0000313" key="3">
    <source>
        <dbReference type="Proteomes" id="UP000243342"/>
    </source>
</evidence>
<keyword evidence="3" id="KW-1185">Reference proteome</keyword>
<proteinExistence type="predicted"/>
<name>A0A1J7BHD4_9ACTN</name>
<dbReference type="SUPFAM" id="SSF51735">
    <property type="entry name" value="NAD(P)-binding Rossmann-fold domains"/>
    <property type="match status" value="1"/>
</dbReference>
<protein>
    <submittedName>
        <fullName evidence="2">NADH-flavin reductase</fullName>
    </submittedName>
</protein>
<dbReference type="InterPro" id="IPR016040">
    <property type="entry name" value="NAD(P)-bd_dom"/>
</dbReference>
<accession>A0A1J7BHD4</accession>
<comment type="caution">
    <text evidence="2">The sequence shown here is derived from an EMBL/GenBank/DDBJ whole genome shotgun (WGS) entry which is preliminary data.</text>
</comment>
<dbReference type="PANTHER" id="PTHR43355:SF2">
    <property type="entry name" value="FLAVIN REDUCTASE (NADPH)"/>
    <property type="match status" value="1"/>
</dbReference>
<feature type="domain" description="NAD(P)-binding" evidence="1">
    <location>
        <begin position="7"/>
        <end position="203"/>
    </location>
</feature>
<evidence type="ECO:0000313" key="2">
    <source>
        <dbReference type="EMBL" id="OIV38103.1"/>
    </source>
</evidence>
<dbReference type="RefSeq" id="WP_071655924.1">
    <property type="nucleotide sequence ID" value="NZ_MLCF01000030.1"/>
</dbReference>
<dbReference type="InterPro" id="IPR051606">
    <property type="entry name" value="Polyketide_Oxido-like"/>
</dbReference>
<dbReference type="STRING" id="1428644.BIV57_07550"/>
<dbReference type="Proteomes" id="UP000243342">
    <property type="component" value="Unassembled WGS sequence"/>
</dbReference>
<gene>
    <name evidence="2" type="ORF">BIV57_07550</name>
</gene>